<evidence type="ECO:0000313" key="4">
    <source>
        <dbReference type="Proteomes" id="UP000094444"/>
    </source>
</evidence>
<dbReference type="Gene3D" id="3.20.20.190">
    <property type="entry name" value="Phosphatidylinositol (PI) phosphodiesterase"/>
    <property type="match status" value="1"/>
</dbReference>
<organism evidence="3 4">
    <name type="scientific">Diaporthe helianthi</name>
    <dbReference type="NCBI Taxonomy" id="158607"/>
    <lineage>
        <taxon>Eukaryota</taxon>
        <taxon>Fungi</taxon>
        <taxon>Dikarya</taxon>
        <taxon>Ascomycota</taxon>
        <taxon>Pezizomycotina</taxon>
        <taxon>Sordariomycetes</taxon>
        <taxon>Sordariomycetidae</taxon>
        <taxon>Diaporthales</taxon>
        <taxon>Diaporthaceae</taxon>
        <taxon>Diaporthe</taxon>
    </lineage>
</organism>
<protein>
    <recommendedName>
        <fullName evidence="5">PLC-like phosphodiesterase</fullName>
    </recommendedName>
</protein>
<feature type="region of interest" description="Disordered" evidence="1">
    <location>
        <begin position="20"/>
        <end position="65"/>
    </location>
</feature>
<dbReference type="InParanoid" id="A0A2P5I8Q1"/>
<feature type="signal peptide" evidence="2">
    <location>
        <begin position="1"/>
        <end position="21"/>
    </location>
</feature>
<evidence type="ECO:0008006" key="5">
    <source>
        <dbReference type="Google" id="ProtNLM"/>
    </source>
</evidence>
<dbReference type="PANTHER" id="PTHR13593:SF80">
    <property type="entry name" value="PLC-LIKE PHOSPHODIESTERASE"/>
    <property type="match status" value="1"/>
</dbReference>
<dbReference type="Proteomes" id="UP000094444">
    <property type="component" value="Unassembled WGS sequence"/>
</dbReference>
<feature type="region of interest" description="Disordered" evidence="1">
    <location>
        <begin position="381"/>
        <end position="408"/>
    </location>
</feature>
<sequence length="426" mass="43974">MKSSILSTAAVALSLTATVSSLPSPQNQDGQWDASQWGDGSSGSGGGGGGGGGQDGSWGASSTTDWTNTWATATSTGGYAASTAVEAATSTSTSSSTSTVACNNSPDLCSRQYSKVTHMGAHDAAFLRDSSTDNSVAGNQYYNATAALNAGIRLLSLQVHNSNGTLQLCHTTCSLLDAGTLEDFLVKIKYWMDENPNEVVTLLIVNSGDEDVAAFGAVYESSNISSYGYTPATAGASNTWPTLQTMINEGTKLVTFIATITYSTTYPYLLNEWDYVFETAYEVTSLTGLNCTVDRPSGVSDASSAISSGYLPLMNHFIYQSITSSIEVPNVEIIDTTNSPDTGTIGSLGHHAATCNSEWGTTPVFALVDFYSEGPAINTADNLNGISPEGRSESSSATSDASSGLSPAGAKTGALVAFLAAAVLIC</sequence>
<evidence type="ECO:0000256" key="1">
    <source>
        <dbReference type="SAM" id="MobiDB-lite"/>
    </source>
</evidence>
<keyword evidence="2" id="KW-0732">Signal</keyword>
<feature type="compositionally biased region" description="Low complexity" evidence="1">
    <location>
        <begin position="387"/>
        <end position="407"/>
    </location>
</feature>
<feature type="chain" id="PRO_5015109932" description="PLC-like phosphodiesterase" evidence="2">
    <location>
        <begin position="22"/>
        <end position="426"/>
    </location>
</feature>
<dbReference type="PANTHER" id="PTHR13593">
    <property type="match status" value="1"/>
</dbReference>
<evidence type="ECO:0000313" key="3">
    <source>
        <dbReference type="EMBL" id="POS78868.1"/>
    </source>
</evidence>
<dbReference type="GO" id="GO:0008081">
    <property type="term" value="F:phosphoric diester hydrolase activity"/>
    <property type="evidence" value="ECO:0007669"/>
    <property type="project" value="InterPro"/>
</dbReference>
<gene>
    <name evidence="3" type="ORF">DHEL01_v202744</name>
</gene>
<proteinExistence type="predicted"/>
<dbReference type="AlphaFoldDB" id="A0A2P5I8Q1"/>
<comment type="caution">
    <text evidence="3">The sequence shown here is derived from an EMBL/GenBank/DDBJ whole genome shotgun (WGS) entry which is preliminary data.</text>
</comment>
<keyword evidence="4" id="KW-1185">Reference proteome</keyword>
<feature type="compositionally biased region" description="Gly residues" evidence="1">
    <location>
        <begin position="40"/>
        <end position="56"/>
    </location>
</feature>
<dbReference type="SUPFAM" id="SSF51695">
    <property type="entry name" value="PLC-like phosphodiesterases"/>
    <property type="match status" value="1"/>
</dbReference>
<dbReference type="Pfam" id="PF26146">
    <property type="entry name" value="PI-PLC_X"/>
    <property type="match status" value="1"/>
</dbReference>
<evidence type="ECO:0000256" key="2">
    <source>
        <dbReference type="SAM" id="SignalP"/>
    </source>
</evidence>
<dbReference type="OrthoDB" id="7984201at2759"/>
<name>A0A2P5I8Q1_DIAHE</name>
<accession>A0A2P5I8Q1</accession>
<reference evidence="3" key="1">
    <citation type="submission" date="2017-09" db="EMBL/GenBank/DDBJ databases">
        <title>Polyketide synthases of a Diaporthe helianthi virulent isolate.</title>
        <authorList>
            <person name="Baroncelli R."/>
        </authorList>
    </citation>
    <scope>NUCLEOTIDE SEQUENCE [LARGE SCALE GENOMIC DNA]</scope>
    <source>
        <strain evidence="3">7/96</strain>
    </source>
</reference>
<dbReference type="InterPro" id="IPR017946">
    <property type="entry name" value="PLC-like_Pdiesterase_TIM-brl"/>
</dbReference>
<dbReference type="EMBL" id="MAVT02000154">
    <property type="protein sequence ID" value="POS78868.1"/>
    <property type="molecule type" value="Genomic_DNA"/>
</dbReference>
<dbReference type="GO" id="GO:0006629">
    <property type="term" value="P:lipid metabolic process"/>
    <property type="evidence" value="ECO:0007669"/>
    <property type="project" value="InterPro"/>
</dbReference>
<dbReference type="InterPro" id="IPR051057">
    <property type="entry name" value="PI-PLC_domain"/>
</dbReference>
<dbReference type="STRING" id="158607.A0A2P5I8Q1"/>